<keyword evidence="3" id="KW-1185">Reference proteome</keyword>
<feature type="domain" description="Ice-binding protein C-terminal" evidence="1">
    <location>
        <begin position="144"/>
        <end position="168"/>
    </location>
</feature>
<dbReference type="NCBIfam" id="NF035944">
    <property type="entry name" value="PEPxxWA-CTERM"/>
    <property type="match status" value="1"/>
</dbReference>
<reference evidence="2 3" key="1">
    <citation type="submission" date="2017-07" db="EMBL/GenBank/DDBJ databases">
        <title>Sandarakinorhabdus cyanobacteriorum sp. nov., a novel bacterium isolated from cyanobacterial aggregates in a eutrophic lake.</title>
        <authorList>
            <person name="Cai H."/>
        </authorList>
    </citation>
    <scope>NUCLEOTIDE SEQUENCE [LARGE SCALE GENOMIC DNA]</scope>
    <source>
        <strain evidence="2 3">TH057</strain>
    </source>
</reference>
<gene>
    <name evidence="2" type="ORF">CHU93_02605</name>
</gene>
<sequence length="175" mass="18800">MVEMRLTAKGFTTTSGFYRATASLHMTPDPLHSFDYYLPIAFQFYAESCTGSTFNCTSGIKGPAGWDVTDFIFYMLPNRDYTLNMGAAVEQRQPDRYSISVGGAGTLRNGTAHAFVDPLISVAPTSSGFTVTSNGPPMQVVSGVPEPDSWAMLIAGFGLVGAVARRRRAIPRVAG</sequence>
<comment type="caution">
    <text evidence="2">The sequence shown here is derived from an EMBL/GenBank/DDBJ whole genome shotgun (WGS) entry which is preliminary data.</text>
</comment>
<proteinExistence type="predicted"/>
<name>A0A255YXU4_9SPHN</name>
<evidence type="ECO:0000313" key="3">
    <source>
        <dbReference type="Proteomes" id="UP000216991"/>
    </source>
</evidence>
<organism evidence="2 3">
    <name type="scientific">Sandarakinorhabdus cyanobacteriorum</name>
    <dbReference type="NCBI Taxonomy" id="1981098"/>
    <lineage>
        <taxon>Bacteria</taxon>
        <taxon>Pseudomonadati</taxon>
        <taxon>Pseudomonadota</taxon>
        <taxon>Alphaproteobacteria</taxon>
        <taxon>Sphingomonadales</taxon>
        <taxon>Sphingosinicellaceae</taxon>
        <taxon>Sandarakinorhabdus</taxon>
    </lineage>
</organism>
<dbReference type="RefSeq" id="WP_094472630.1">
    <property type="nucleotide sequence ID" value="NZ_NOXT01000071.1"/>
</dbReference>
<evidence type="ECO:0000259" key="1">
    <source>
        <dbReference type="Pfam" id="PF07589"/>
    </source>
</evidence>
<dbReference type="AlphaFoldDB" id="A0A255YXU4"/>
<dbReference type="Pfam" id="PF07589">
    <property type="entry name" value="PEP-CTERM"/>
    <property type="match status" value="1"/>
</dbReference>
<dbReference type="NCBIfam" id="TIGR02595">
    <property type="entry name" value="PEP_CTERM"/>
    <property type="match status" value="1"/>
</dbReference>
<dbReference type="Proteomes" id="UP000216991">
    <property type="component" value="Unassembled WGS sequence"/>
</dbReference>
<dbReference type="EMBL" id="NOXT01000071">
    <property type="protein sequence ID" value="OYQ34056.1"/>
    <property type="molecule type" value="Genomic_DNA"/>
</dbReference>
<protein>
    <recommendedName>
        <fullName evidence="1">Ice-binding protein C-terminal domain-containing protein</fullName>
    </recommendedName>
</protein>
<dbReference type="InterPro" id="IPR013424">
    <property type="entry name" value="Ice-binding_C"/>
</dbReference>
<accession>A0A255YXU4</accession>
<evidence type="ECO:0000313" key="2">
    <source>
        <dbReference type="EMBL" id="OYQ34056.1"/>
    </source>
</evidence>